<evidence type="ECO:0000313" key="4">
    <source>
        <dbReference type="Proteomes" id="UP001606134"/>
    </source>
</evidence>
<protein>
    <submittedName>
        <fullName evidence="3">DUF2325 domain-containing protein</fullName>
    </submittedName>
</protein>
<dbReference type="Pfam" id="PF10087">
    <property type="entry name" value="DUF2325"/>
    <property type="match status" value="1"/>
</dbReference>
<comment type="similarity">
    <text evidence="1">Belongs to the UPF0751 family.</text>
</comment>
<reference evidence="3 4" key="1">
    <citation type="submission" date="2024-08" db="EMBL/GenBank/DDBJ databases">
        <authorList>
            <person name="Lu H."/>
        </authorList>
    </citation>
    <scope>NUCLEOTIDE SEQUENCE [LARGE SCALE GENOMIC DNA]</scope>
    <source>
        <strain evidence="3 4">BYS78W</strain>
    </source>
</reference>
<evidence type="ECO:0000256" key="2">
    <source>
        <dbReference type="SAM" id="Coils"/>
    </source>
</evidence>
<dbReference type="Proteomes" id="UP001606134">
    <property type="component" value="Unassembled WGS sequence"/>
</dbReference>
<comment type="caution">
    <text evidence="3">The sequence shown here is derived from an EMBL/GenBank/DDBJ whole genome shotgun (WGS) entry which is preliminary data.</text>
</comment>
<accession>A0ABW7HBB6</accession>
<name>A0ABW7HBB6_9BURK</name>
<dbReference type="InterPro" id="IPR016772">
    <property type="entry name" value="UCP020408"/>
</dbReference>
<evidence type="ECO:0000313" key="3">
    <source>
        <dbReference type="EMBL" id="MFG6487193.1"/>
    </source>
</evidence>
<keyword evidence="4" id="KW-1185">Reference proteome</keyword>
<sequence length="357" mass="39730">MLAKKLLVLQGDEDDYTLHCSLVTAAARRNAVAEALQKDLEQRFALDLRSAAQAKCRDSLMTWWRGRAAQGEGIAGALWATLTHARCDEWLEMRVLGQIHMLQHQVGAAQRVDMARHRELAAEHQALLRDYADVQQRVTAWSQERAREQQAWEQERMRQRAALIALQTQLAQAQEQLQHWQAARPDLPEREQLRERLAEQVERNQALQREVLRLSSARPAAVAETAPAATERTADSQPSPVALEHRVVLCVGGRGGSVPQYRQAVEGCGAQFLHHDGGAEHKPAQLEPQLAAADLVICQTGCISHDAYWRVKDHCKRHNKRCVYVESPSATSLRRALGALSSADRAVEDAGQAGDAS</sequence>
<organism evidence="3 4">
    <name type="scientific">Pelomonas candidula</name>
    <dbReference type="NCBI Taxonomy" id="3299025"/>
    <lineage>
        <taxon>Bacteria</taxon>
        <taxon>Pseudomonadati</taxon>
        <taxon>Pseudomonadota</taxon>
        <taxon>Betaproteobacteria</taxon>
        <taxon>Burkholderiales</taxon>
        <taxon>Sphaerotilaceae</taxon>
        <taxon>Roseateles</taxon>
    </lineage>
</organism>
<dbReference type="EMBL" id="JBIGIC010000004">
    <property type="protein sequence ID" value="MFG6487193.1"/>
    <property type="molecule type" value="Genomic_DNA"/>
</dbReference>
<evidence type="ECO:0000256" key="1">
    <source>
        <dbReference type="ARBA" id="ARBA00007189"/>
    </source>
</evidence>
<dbReference type="RefSeq" id="WP_394409538.1">
    <property type="nucleotide sequence ID" value="NZ_JBIGIC010000004.1"/>
</dbReference>
<gene>
    <name evidence="3" type="ORF">ACG04R_10975</name>
</gene>
<keyword evidence="2" id="KW-0175">Coiled coil</keyword>
<proteinExistence type="inferred from homology"/>
<feature type="coiled-coil region" evidence="2">
    <location>
        <begin position="117"/>
        <end position="217"/>
    </location>
</feature>